<proteinExistence type="predicted"/>
<dbReference type="EMBL" id="CAXLJM020000022">
    <property type="protein sequence ID" value="CAL8088334.1"/>
    <property type="molecule type" value="Genomic_DNA"/>
</dbReference>
<protein>
    <submittedName>
        <fullName evidence="1">Uncharacterized protein</fullName>
    </submittedName>
</protein>
<keyword evidence="2" id="KW-1185">Reference proteome</keyword>
<comment type="caution">
    <text evidence="1">The sequence shown here is derived from an EMBL/GenBank/DDBJ whole genome shotgun (WGS) entry which is preliminary data.</text>
</comment>
<reference evidence="1 2" key="1">
    <citation type="submission" date="2024-08" db="EMBL/GenBank/DDBJ databases">
        <authorList>
            <person name="Cucini C."/>
            <person name="Frati F."/>
        </authorList>
    </citation>
    <scope>NUCLEOTIDE SEQUENCE [LARGE SCALE GENOMIC DNA]</scope>
</reference>
<organism evidence="1 2">
    <name type="scientific">Orchesella dallaii</name>
    <dbReference type="NCBI Taxonomy" id="48710"/>
    <lineage>
        <taxon>Eukaryota</taxon>
        <taxon>Metazoa</taxon>
        <taxon>Ecdysozoa</taxon>
        <taxon>Arthropoda</taxon>
        <taxon>Hexapoda</taxon>
        <taxon>Collembola</taxon>
        <taxon>Entomobryomorpha</taxon>
        <taxon>Entomobryoidea</taxon>
        <taxon>Orchesellidae</taxon>
        <taxon>Orchesellinae</taxon>
        <taxon>Orchesella</taxon>
    </lineage>
</organism>
<sequence length="160" mass="18339">MNSSHEISIRYFESKPFFNLLAALQCYKCPYKYYNLSTSNPQTCVKGYKGILQVCDEDMKDPRCVSSITENHPNLTLRGCWSAEKLPSDIECGVMKFYDTIQKLGEGQVIFACVTVMDVFQHQNQRNHFQTGFTTRNTISKLWLFLSIKGSSYCKNSISV</sequence>
<gene>
    <name evidence="1" type="ORF">ODALV1_LOCUS7022</name>
</gene>
<accession>A0ABP1Q5D9</accession>
<evidence type="ECO:0000313" key="2">
    <source>
        <dbReference type="Proteomes" id="UP001642540"/>
    </source>
</evidence>
<dbReference type="Proteomes" id="UP001642540">
    <property type="component" value="Unassembled WGS sequence"/>
</dbReference>
<evidence type="ECO:0000313" key="1">
    <source>
        <dbReference type="EMBL" id="CAL8088334.1"/>
    </source>
</evidence>
<name>A0ABP1Q5D9_9HEXA</name>